<sequence length="102" mass="12236">MFEQLMPTDSYEMLLTRIILRAEAVTVFRTRRTDVMMLLDNIEDNFILNAYFRLEVMTLLGIQWPSTFENEKLKARLSRDLILWFKQEDPNALFTLTNGFFY</sequence>
<evidence type="ECO:0000313" key="1">
    <source>
        <dbReference type="EMBL" id="KAG2195159.1"/>
    </source>
</evidence>
<dbReference type="AlphaFoldDB" id="A0A8H7UYH9"/>
<name>A0A8H7UYH9_9FUNG</name>
<comment type="caution">
    <text evidence="1">The sequence shown here is derived from an EMBL/GenBank/DDBJ whole genome shotgun (WGS) entry which is preliminary data.</text>
</comment>
<proteinExistence type="predicted"/>
<evidence type="ECO:0000313" key="2">
    <source>
        <dbReference type="Proteomes" id="UP000603453"/>
    </source>
</evidence>
<dbReference type="EMBL" id="JAEPRD010000178">
    <property type="protein sequence ID" value="KAG2195159.1"/>
    <property type="molecule type" value="Genomic_DNA"/>
</dbReference>
<gene>
    <name evidence="1" type="ORF">INT47_006608</name>
</gene>
<dbReference type="Proteomes" id="UP000603453">
    <property type="component" value="Unassembled WGS sequence"/>
</dbReference>
<accession>A0A8H7UYH9</accession>
<organism evidence="1 2">
    <name type="scientific">Mucor saturninus</name>
    <dbReference type="NCBI Taxonomy" id="64648"/>
    <lineage>
        <taxon>Eukaryota</taxon>
        <taxon>Fungi</taxon>
        <taxon>Fungi incertae sedis</taxon>
        <taxon>Mucoromycota</taxon>
        <taxon>Mucoromycotina</taxon>
        <taxon>Mucoromycetes</taxon>
        <taxon>Mucorales</taxon>
        <taxon>Mucorineae</taxon>
        <taxon>Mucoraceae</taxon>
        <taxon>Mucor</taxon>
    </lineage>
</organism>
<protein>
    <submittedName>
        <fullName evidence="1">Uncharacterized protein</fullName>
    </submittedName>
</protein>
<reference evidence="1" key="1">
    <citation type="submission" date="2020-12" db="EMBL/GenBank/DDBJ databases">
        <title>Metabolic potential, ecology and presence of endohyphal bacteria is reflected in genomic diversity of Mucoromycotina.</title>
        <authorList>
            <person name="Muszewska A."/>
            <person name="Okrasinska A."/>
            <person name="Steczkiewicz K."/>
            <person name="Drgas O."/>
            <person name="Orlowska M."/>
            <person name="Perlinska-Lenart U."/>
            <person name="Aleksandrzak-Piekarczyk T."/>
            <person name="Szatraj K."/>
            <person name="Zielenkiewicz U."/>
            <person name="Pilsyk S."/>
            <person name="Malc E."/>
            <person name="Mieczkowski P."/>
            <person name="Kruszewska J.S."/>
            <person name="Biernat P."/>
            <person name="Pawlowska J."/>
        </authorList>
    </citation>
    <scope>NUCLEOTIDE SEQUENCE</scope>
    <source>
        <strain evidence="1">WA0000017839</strain>
    </source>
</reference>
<keyword evidence="2" id="KW-1185">Reference proteome</keyword>